<organism evidence="1 2">
    <name type="scientific">Blastomyces percursus</name>
    <dbReference type="NCBI Taxonomy" id="1658174"/>
    <lineage>
        <taxon>Eukaryota</taxon>
        <taxon>Fungi</taxon>
        <taxon>Dikarya</taxon>
        <taxon>Ascomycota</taxon>
        <taxon>Pezizomycotina</taxon>
        <taxon>Eurotiomycetes</taxon>
        <taxon>Eurotiomycetidae</taxon>
        <taxon>Onygenales</taxon>
        <taxon>Ajellomycetaceae</taxon>
        <taxon>Blastomyces</taxon>
    </lineage>
</organism>
<comment type="caution">
    <text evidence="1">The sequence shown here is derived from an EMBL/GenBank/DDBJ whole genome shotgun (WGS) entry which is preliminary data.</text>
</comment>
<gene>
    <name evidence="1" type="ORF">ACJ73_09932</name>
</gene>
<reference evidence="1 2" key="1">
    <citation type="submission" date="2015-08" db="EMBL/GenBank/DDBJ databases">
        <title>Emmonsia species relationships and genome sequence.</title>
        <authorList>
            <person name="Cuomo C.A."/>
            <person name="Schwartz I.S."/>
            <person name="Kenyon C."/>
            <person name="De Hoog G.S."/>
            <person name="Govender N.P."/>
            <person name="Botha A."/>
            <person name="Moreno L."/>
            <person name="De Vries M."/>
            <person name="Munoz J.F."/>
            <person name="Stielow J.B."/>
        </authorList>
    </citation>
    <scope>NUCLEOTIDE SEQUENCE [LARGE SCALE GENOMIC DNA]</scope>
    <source>
        <strain evidence="1 2">EI222</strain>
    </source>
</reference>
<dbReference type="STRING" id="1658174.A0A1J9Q2E8"/>
<protein>
    <submittedName>
        <fullName evidence="1">Uncharacterized protein</fullName>
    </submittedName>
</protein>
<dbReference type="VEuPathDB" id="FungiDB:ACJ73_09932"/>
<dbReference type="EMBL" id="LGTZ01003143">
    <property type="protein sequence ID" value="OJD10108.1"/>
    <property type="molecule type" value="Genomic_DNA"/>
</dbReference>
<proteinExistence type="predicted"/>
<sequence>MSLADDELENRRYWYEAQQVETSLKICHVEKIWQKDTYVLRVLYVVESYLPDNWLPENARLQLWKQEEKQRRRNKEM</sequence>
<evidence type="ECO:0000313" key="1">
    <source>
        <dbReference type="EMBL" id="OJD10108.1"/>
    </source>
</evidence>
<dbReference type="Proteomes" id="UP000242791">
    <property type="component" value="Unassembled WGS sequence"/>
</dbReference>
<keyword evidence="2" id="KW-1185">Reference proteome</keyword>
<evidence type="ECO:0000313" key="2">
    <source>
        <dbReference type="Proteomes" id="UP000242791"/>
    </source>
</evidence>
<name>A0A1J9Q2E8_9EURO</name>
<accession>A0A1J9Q2E8</accession>
<dbReference type="AlphaFoldDB" id="A0A1J9Q2E8"/>